<dbReference type="SUPFAM" id="SSF57756">
    <property type="entry name" value="Retrovirus zinc finger-like domains"/>
    <property type="match status" value="1"/>
</dbReference>
<keyword evidence="1" id="KW-1133">Transmembrane helix</keyword>
<comment type="caution">
    <text evidence="2">The sequence shown here is derived from an EMBL/GenBank/DDBJ whole genome shotgun (WGS) entry which is preliminary data.</text>
</comment>
<dbReference type="GO" id="GO:0003676">
    <property type="term" value="F:nucleic acid binding"/>
    <property type="evidence" value="ECO:0007669"/>
    <property type="project" value="InterPro"/>
</dbReference>
<name>A0A699H4M5_TANCI</name>
<protein>
    <submittedName>
        <fullName evidence="2">Uncharacterized protein</fullName>
    </submittedName>
</protein>
<evidence type="ECO:0000256" key="1">
    <source>
        <dbReference type="SAM" id="Phobius"/>
    </source>
</evidence>
<organism evidence="2">
    <name type="scientific">Tanacetum cinerariifolium</name>
    <name type="common">Dalmatian daisy</name>
    <name type="synonym">Chrysanthemum cinerariifolium</name>
    <dbReference type="NCBI Taxonomy" id="118510"/>
    <lineage>
        <taxon>Eukaryota</taxon>
        <taxon>Viridiplantae</taxon>
        <taxon>Streptophyta</taxon>
        <taxon>Embryophyta</taxon>
        <taxon>Tracheophyta</taxon>
        <taxon>Spermatophyta</taxon>
        <taxon>Magnoliopsida</taxon>
        <taxon>eudicotyledons</taxon>
        <taxon>Gunneridae</taxon>
        <taxon>Pentapetalae</taxon>
        <taxon>asterids</taxon>
        <taxon>campanulids</taxon>
        <taxon>Asterales</taxon>
        <taxon>Asteraceae</taxon>
        <taxon>Asteroideae</taxon>
        <taxon>Anthemideae</taxon>
        <taxon>Anthemidinae</taxon>
        <taxon>Tanacetum</taxon>
    </lineage>
</organism>
<keyword evidence="1" id="KW-0472">Membrane</keyword>
<dbReference type="Gene3D" id="4.10.60.10">
    <property type="entry name" value="Zinc finger, CCHC-type"/>
    <property type="match status" value="1"/>
</dbReference>
<keyword evidence="1" id="KW-0812">Transmembrane</keyword>
<evidence type="ECO:0000313" key="2">
    <source>
        <dbReference type="EMBL" id="GEX24137.1"/>
    </source>
</evidence>
<gene>
    <name evidence="2" type="ORF">Tci_296112</name>
</gene>
<proteinExistence type="predicted"/>
<dbReference type="AlphaFoldDB" id="A0A699H4M5"/>
<feature type="transmembrane region" description="Helical" evidence="1">
    <location>
        <begin position="98"/>
        <end position="116"/>
    </location>
</feature>
<sequence length="155" mass="17599">MAMLTMRAKRFLKNTRRKLNLNGNETIAFDKTKVECYNCHKKGHFTREYRAPRAQDNRNQESTRRNVHVETTNSSTLVPCAGLGGARWWCDVDVCRGVVMKIGMMLMVVVSWWSWWQLRRDNRGEAAVDEDVMDMVVAGGCGGEVARGSQSGARN</sequence>
<dbReference type="EMBL" id="BKCJ010097081">
    <property type="protein sequence ID" value="GEX24137.1"/>
    <property type="molecule type" value="Genomic_DNA"/>
</dbReference>
<accession>A0A699H4M5</accession>
<dbReference type="InterPro" id="IPR036875">
    <property type="entry name" value="Znf_CCHC_sf"/>
</dbReference>
<dbReference type="GO" id="GO:0008270">
    <property type="term" value="F:zinc ion binding"/>
    <property type="evidence" value="ECO:0007669"/>
    <property type="project" value="InterPro"/>
</dbReference>
<reference evidence="2" key="1">
    <citation type="journal article" date="2019" name="Sci. Rep.">
        <title>Draft genome of Tanacetum cinerariifolium, the natural source of mosquito coil.</title>
        <authorList>
            <person name="Yamashiro T."/>
            <person name="Shiraishi A."/>
            <person name="Satake H."/>
            <person name="Nakayama K."/>
        </authorList>
    </citation>
    <scope>NUCLEOTIDE SEQUENCE</scope>
</reference>